<organism evidence="4 5">
    <name type="scientific">Salix udensis</name>
    <dbReference type="NCBI Taxonomy" id="889485"/>
    <lineage>
        <taxon>Eukaryota</taxon>
        <taxon>Viridiplantae</taxon>
        <taxon>Streptophyta</taxon>
        <taxon>Embryophyta</taxon>
        <taxon>Tracheophyta</taxon>
        <taxon>Spermatophyta</taxon>
        <taxon>Magnoliopsida</taxon>
        <taxon>eudicotyledons</taxon>
        <taxon>Gunneridae</taxon>
        <taxon>Pentapetalae</taxon>
        <taxon>rosids</taxon>
        <taxon>fabids</taxon>
        <taxon>Malpighiales</taxon>
        <taxon>Salicaceae</taxon>
        <taxon>Saliceae</taxon>
        <taxon>Salix</taxon>
    </lineage>
</organism>
<dbReference type="PANTHER" id="PTHR46311">
    <property type="entry name" value="CALCIUM-BINDING PROTEIN 8-RELATED"/>
    <property type="match status" value="1"/>
</dbReference>
<dbReference type="AlphaFoldDB" id="A0AAD6NTB2"/>
<dbReference type="GO" id="GO:0032588">
    <property type="term" value="C:trans-Golgi network membrane"/>
    <property type="evidence" value="ECO:0007669"/>
    <property type="project" value="TreeGrafter"/>
</dbReference>
<dbReference type="FunFam" id="1.10.238.10:FF:000231">
    <property type="entry name" value="Calmodulin-like protein 3"/>
    <property type="match status" value="1"/>
</dbReference>
<gene>
    <name evidence="4" type="ORF">OIU84_012092</name>
</gene>
<dbReference type="InterPro" id="IPR051111">
    <property type="entry name" value="Ca-binding_regulatory"/>
</dbReference>
<keyword evidence="2" id="KW-0106">Calcium</keyword>
<protein>
    <recommendedName>
        <fullName evidence="3">EF-hand domain-containing protein</fullName>
    </recommendedName>
</protein>
<dbReference type="PROSITE" id="PS50222">
    <property type="entry name" value="EF_HAND_2"/>
    <property type="match status" value="2"/>
</dbReference>
<feature type="domain" description="EF-hand" evidence="3">
    <location>
        <begin position="37"/>
        <end position="72"/>
    </location>
</feature>
<accession>A0AAD6NTB2</accession>
<evidence type="ECO:0000256" key="2">
    <source>
        <dbReference type="ARBA" id="ARBA00022837"/>
    </source>
</evidence>
<dbReference type="Gene3D" id="1.10.238.10">
    <property type="entry name" value="EF-hand"/>
    <property type="match status" value="1"/>
</dbReference>
<dbReference type="PANTHER" id="PTHR46311:SF5">
    <property type="entry name" value="EF-HAND DOMAIN-CONTAINING PROTEIN"/>
    <property type="match status" value="1"/>
</dbReference>
<dbReference type="PROSITE" id="PS00018">
    <property type="entry name" value="EF_HAND_1"/>
    <property type="match status" value="2"/>
</dbReference>
<dbReference type="GO" id="GO:0005509">
    <property type="term" value="F:calcium ion binding"/>
    <property type="evidence" value="ECO:0007669"/>
    <property type="project" value="InterPro"/>
</dbReference>
<keyword evidence="1" id="KW-0677">Repeat</keyword>
<dbReference type="EMBL" id="JAPFFJ010000017">
    <property type="protein sequence ID" value="KAJ6403826.1"/>
    <property type="molecule type" value="Genomic_DNA"/>
</dbReference>
<dbReference type="InterPro" id="IPR018247">
    <property type="entry name" value="EF_Hand_1_Ca_BS"/>
</dbReference>
<dbReference type="Proteomes" id="UP001162972">
    <property type="component" value="Chromosome 2"/>
</dbReference>
<comment type="caution">
    <text evidence="4">The sequence shown here is derived from an EMBL/GenBank/DDBJ whole genome shotgun (WGS) entry which is preliminary data.</text>
</comment>
<sequence>MDPAELRRVFQMFDKNGDGQITKKELSDSLKNLGIYIPDKDLIHMIEKIDVNGDGYVDIEEFRGVVSNDNGREGRGGGHERSIQRVRSKWRWFYHGGGVEVSFVVLGAKARKNFRGLQEHDKKGGCGWRWHG</sequence>
<evidence type="ECO:0000313" key="5">
    <source>
        <dbReference type="Proteomes" id="UP001162972"/>
    </source>
</evidence>
<keyword evidence="5" id="KW-1185">Reference proteome</keyword>
<dbReference type="InterPro" id="IPR011992">
    <property type="entry name" value="EF-hand-dom_pair"/>
</dbReference>
<dbReference type="SMART" id="SM00054">
    <property type="entry name" value="EFh"/>
    <property type="match status" value="2"/>
</dbReference>
<reference evidence="4 5" key="1">
    <citation type="journal article" date="2023" name="Int. J. Mol. Sci.">
        <title>De Novo Assembly and Annotation of 11 Diverse Shrub Willow (Salix) Genomes Reveals Novel Gene Organization in Sex-Linked Regions.</title>
        <authorList>
            <person name="Hyden B."/>
            <person name="Feng K."/>
            <person name="Yates T.B."/>
            <person name="Jawdy S."/>
            <person name="Cereghino C."/>
            <person name="Smart L.B."/>
            <person name="Muchero W."/>
        </authorList>
    </citation>
    <scope>NUCLEOTIDE SEQUENCE [LARGE SCALE GENOMIC DNA]</scope>
    <source>
        <tissue evidence="4">Shoot tip</tissue>
    </source>
</reference>
<dbReference type="SUPFAM" id="SSF47473">
    <property type="entry name" value="EF-hand"/>
    <property type="match status" value="1"/>
</dbReference>
<evidence type="ECO:0000256" key="1">
    <source>
        <dbReference type="ARBA" id="ARBA00022737"/>
    </source>
</evidence>
<dbReference type="Pfam" id="PF13499">
    <property type="entry name" value="EF-hand_7"/>
    <property type="match status" value="1"/>
</dbReference>
<dbReference type="InterPro" id="IPR002048">
    <property type="entry name" value="EF_hand_dom"/>
</dbReference>
<dbReference type="CDD" id="cd00051">
    <property type="entry name" value="EFh"/>
    <property type="match status" value="1"/>
</dbReference>
<name>A0AAD6NTB2_9ROSI</name>
<feature type="domain" description="EF-hand" evidence="3">
    <location>
        <begin position="1"/>
        <end position="36"/>
    </location>
</feature>
<proteinExistence type="predicted"/>
<evidence type="ECO:0000259" key="3">
    <source>
        <dbReference type="PROSITE" id="PS50222"/>
    </source>
</evidence>
<evidence type="ECO:0000313" key="4">
    <source>
        <dbReference type="EMBL" id="KAJ6403826.1"/>
    </source>
</evidence>